<evidence type="ECO:0008006" key="3">
    <source>
        <dbReference type="Google" id="ProtNLM"/>
    </source>
</evidence>
<name>A0ABD2WAP7_9HYME</name>
<dbReference type="PANTHER" id="PTHR47331">
    <property type="entry name" value="PHD-TYPE DOMAIN-CONTAINING PROTEIN"/>
    <property type="match status" value="1"/>
</dbReference>
<dbReference type="InterPro" id="IPR012337">
    <property type="entry name" value="RNaseH-like_sf"/>
</dbReference>
<evidence type="ECO:0000313" key="2">
    <source>
        <dbReference type="Proteomes" id="UP001627154"/>
    </source>
</evidence>
<sequence>MRRWIFGSSEDVVTYHIFVDASKDAYAAALYVRVQNPEGQVQTHLVQSKSRVGPSEETTIPRMELLAATLGVRLAHSIETAMKKPLKNIVFWTDSSTVLSWLRHNQQWARFVWNRVTEIKKLSNIDA</sequence>
<dbReference type="SUPFAM" id="SSF53098">
    <property type="entry name" value="Ribonuclease H-like"/>
    <property type="match status" value="1"/>
</dbReference>
<dbReference type="Gene3D" id="3.30.420.10">
    <property type="entry name" value="Ribonuclease H-like superfamily/Ribonuclease H"/>
    <property type="match status" value="1"/>
</dbReference>
<comment type="caution">
    <text evidence="1">The sequence shown here is derived from an EMBL/GenBank/DDBJ whole genome shotgun (WGS) entry which is preliminary data.</text>
</comment>
<dbReference type="Proteomes" id="UP001627154">
    <property type="component" value="Unassembled WGS sequence"/>
</dbReference>
<organism evidence="1 2">
    <name type="scientific">Trichogramma kaykai</name>
    <dbReference type="NCBI Taxonomy" id="54128"/>
    <lineage>
        <taxon>Eukaryota</taxon>
        <taxon>Metazoa</taxon>
        <taxon>Ecdysozoa</taxon>
        <taxon>Arthropoda</taxon>
        <taxon>Hexapoda</taxon>
        <taxon>Insecta</taxon>
        <taxon>Pterygota</taxon>
        <taxon>Neoptera</taxon>
        <taxon>Endopterygota</taxon>
        <taxon>Hymenoptera</taxon>
        <taxon>Apocrita</taxon>
        <taxon>Proctotrupomorpha</taxon>
        <taxon>Chalcidoidea</taxon>
        <taxon>Trichogrammatidae</taxon>
        <taxon>Trichogramma</taxon>
    </lineage>
</organism>
<dbReference type="EMBL" id="JBJJXI010000123">
    <property type="protein sequence ID" value="KAL3389562.1"/>
    <property type="molecule type" value="Genomic_DNA"/>
</dbReference>
<dbReference type="Pfam" id="PF05380">
    <property type="entry name" value="Peptidase_A17"/>
    <property type="match status" value="1"/>
</dbReference>
<protein>
    <recommendedName>
        <fullName evidence="3">RNase H type-1 domain-containing protein</fullName>
    </recommendedName>
</protein>
<gene>
    <name evidence="1" type="ORF">TKK_015769</name>
</gene>
<keyword evidence="2" id="KW-1185">Reference proteome</keyword>
<evidence type="ECO:0000313" key="1">
    <source>
        <dbReference type="EMBL" id="KAL3389562.1"/>
    </source>
</evidence>
<accession>A0ABD2WAP7</accession>
<proteinExistence type="predicted"/>
<dbReference type="AlphaFoldDB" id="A0ABD2WAP7"/>
<dbReference type="InterPro" id="IPR036397">
    <property type="entry name" value="RNaseH_sf"/>
</dbReference>
<dbReference type="InterPro" id="IPR008042">
    <property type="entry name" value="Retrotrans_Pao"/>
</dbReference>
<reference evidence="1 2" key="1">
    <citation type="journal article" date="2024" name="bioRxiv">
        <title>A reference genome for Trichogramma kaykai: A tiny desert-dwelling parasitoid wasp with competing sex-ratio distorters.</title>
        <authorList>
            <person name="Culotta J."/>
            <person name="Lindsey A.R."/>
        </authorList>
    </citation>
    <scope>NUCLEOTIDE SEQUENCE [LARGE SCALE GENOMIC DNA]</scope>
    <source>
        <strain evidence="1 2">KSX58</strain>
    </source>
</reference>